<accession>A0ABT2ASH5</accession>
<reference evidence="8 9" key="1">
    <citation type="submission" date="2022-08" db="EMBL/GenBank/DDBJ databases">
        <title>Reclassification of Massilia species as members of the genera Telluria, Duganella, Pseudoduganella, Mokoshia gen. nov. and Zemynaea gen. nov. using orthogonal and non-orthogonal genome-based approaches.</title>
        <authorList>
            <person name="Bowman J.P."/>
        </authorList>
    </citation>
    <scope>NUCLEOTIDE SEQUENCE [LARGE SCALE GENOMIC DNA]</scope>
    <source>
        <strain evidence="8 9">JCM 31661</strain>
    </source>
</reference>
<evidence type="ECO:0000256" key="5">
    <source>
        <dbReference type="ARBA" id="ARBA00023136"/>
    </source>
</evidence>
<organism evidence="8 9">
    <name type="scientific">Massilia agri</name>
    <dbReference type="NCBI Taxonomy" id="1886785"/>
    <lineage>
        <taxon>Bacteria</taxon>
        <taxon>Pseudomonadati</taxon>
        <taxon>Pseudomonadota</taxon>
        <taxon>Betaproteobacteria</taxon>
        <taxon>Burkholderiales</taxon>
        <taxon>Oxalobacteraceae</taxon>
        <taxon>Telluria group</taxon>
        <taxon>Massilia</taxon>
    </lineage>
</organism>
<sequence length="115" mass="12426">MPIDPDTAPQGAQRSARLFHHAALLEGSTLVLLVVVAVPLKYLLGEPGFVKALGPIHGMAFLVYVWVLMQSSSACAWPRKRLLLLLLAAFIPFGTVIALTRMQLAGNGGRHQDRA</sequence>
<proteinExistence type="predicted"/>
<comment type="caution">
    <text evidence="8">The sequence shown here is derived from an EMBL/GenBank/DDBJ whole genome shotgun (WGS) entry which is preliminary data.</text>
</comment>
<evidence type="ECO:0000313" key="9">
    <source>
        <dbReference type="Proteomes" id="UP001206572"/>
    </source>
</evidence>
<dbReference type="EMBL" id="JANUHA010000024">
    <property type="protein sequence ID" value="MCS0599204.1"/>
    <property type="molecule type" value="Genomic_DNA"/>
</dbReference>
<evidence type="ECO:0000259" key="7">
    <source>
        <dbReference type="Pfam" id="PF12823"/>
    </source>
</evidence>
<comment type="subcellular location">
    <subcellularLocation>
        <location evidence="1">Cell membrane</location>
        <topology evidence="1">Multi-pass membrane protein</topology>
    </subcellularLocation>
</comment>
<evidence type="ECO:0000256" key="1">
    <source>
        <dbReference type="ARBA" id="ARBA00004651"/>
    </source>
</evidence>
<dbReference type="Pfam" id="PF12823">
    <property type="entry name" value="DUF3817"/>
    <property type="match status" value="1"/>
</dbReference>
<evidence type="ECO:0000313" key="8">
    <source>
        <dbReference type="EMBL" id="MCS0599204.1"/>
    </source>
</evidence>
<dbReference type="NCBIfam" id="TIGR03954">
    <property type="entry name" value="integ_memb_HG"/>
    <property type="match status" value="1"/>
</dbReference>
<feature type="transmembrane region" description="Helical" evidence="6">
    <location>
        <begin position="81"/>
        <end position="100"/>
    </location>
</feature>
<dbReference type="PANTHER" id="PTHR40077">
    <property type="entry name" value="MEMBRANE PROTEIN-RELATED"/>
    <property type="match status" value="1"/>
</dbReference>
<dbReference type="PANTHER" id="PTHR40077:SF1">
    <property type="entry name" value="MEMBRANE PROTEIN"/>
    <property type="match status" value="1"/>
</dbReference>
<keyword evidence="2" id="KW-1003">Cell membrane</keyword>
<feature type="domain" description="DUF3817" evidence="7">
    <location>
        <begin position="17"/>
        <end position="100"/>
    </location>
</feature>
<evidence type="ECO:0000256" key="4">
    <source>
        <dbReference type="ARBA" id="ARBA00022989"/>
    </source>
</evidence>
<gene>
    <name evidence="8" type="ORF">NX780_22920</name>
</gene>
<feature type="transmembrane region" description="Helical" evidence="6">
    <location>
        <begin position="23"/>
        <end position="43"/>
    </location>
</feature>
<protein>
    <submittedName>
        <fullName evidence="8">DUF3817 domain-containing protein</fullName>
    </submittedName>
</protein>
<name>A0ABT2ASH5_9BURK</name>
<evidence type="ECO:0000256" key="3">
    <source>
        <dbReference type="ARBA" id="ARBA00022692"/>
    </source>
</evidence>
<keyword evidence="4 6" id="KW-1133">Transmembrane helix</keyword>
<evidence type="ECO:0000256" key="6">
    <source>
        <dbReference type="SAM" id="Phobius"/>
    </source>
</evidence>
<evidence type="ECO:0000256" key="2">
    <source>
        <dbReference type="ARBA" id="ARBA00022475"/>
    </source>
</evidence>
<feature type="transmembrane region" description="Helical" evidence="6">
    <location>
        <begin position="49"/>
        <end position="69"/>
    </location>
</feature>
<dbReference type="InterPro" id="IPR023845">
    <property type="entry name" value="DUF3817_TM"/>
</dbReference>
<dbReference type="Proteomes" id="UP001206572">
    <property type="component" value="Unassembled WGS sequence"/>
</dbReference>
<dbReference type="RefSeq" id="WP_258830205.1">
    <property type="nucleotide sequence ID" value="NZ_JANUHA010000024.1"/>
</dbReference>
<keyword evidence="9" id="KW-1185">Reference proteome</keyword>
<keyword evidence="3 6" id="KW-0812">Transmembrane</keyword>
<keyword evidence="5 6" id="KW-0472">Membrane</keyword>